<gene>
    <name evidence="4" type="ORF">SAMN04488085_12042</name>
</gene>
<comment type="cofactor">
    <cofactor evidence="1">
        <name>pyridoxal 5'-phosphate</name>
        <dbReference type="ChEBI" id="CHEBI:597326"/>
    </cofactor>
</comment>
<dbReference type="InterPro" id="IPR000192">
    <property type="entry name" value="Aminotrans_V_dom"/>
</dbReference>
<dbReference type="PANTHER" id="PTHR43586">
    <property type="entry name" value="CYSTEINE DESULFURASE"/>
    <property type="match status" value="1"/>
</dbReference>
<dbReference type="RefSeq" id="WP_091329694.1">
    <property type="nucleotide sequence ID" value="NZ_FOSW01000020.1"/>
</dbReference>
<protein>
    <submittedName>
        <fullName evidence="4">Selenocysteine lyase/Cysteine desulfurase</fullName>
    </submittedName>
</protein>
<dbReference type="InterPro" id="IPR015421">
    <property type="entry name" value="PyrdxlP-dep_Trfase_major"/>
</dbReference>
<proteinExistence type="predicted"/>
<evidence type="ECO:0000313" key="5">
    <source>
        <dbReference type="Proteomes" id="UP000199152"/>
    </source>
</evidence>
<sequence length="459" mass="46817">MSGAVLSRSDVRPAVLTAGPLLPVVGADTEVPLVPSGRARYVNLDTAASTPALVAVAERVAEALPLYASVHRGAGYLSQVSTALYESARDTVAGFVGARADDVCVLTRNTTDALNLLAGCVPPGRRVLVLDCEHHADLLPWQRRGATVLPTRATVTATLRDLGAELARDRYALVAVTGASNVTGEALPLADVVALAHAAGARVAVDGAQLVPHRRFSLAATGADYVALSGHKLYAPYGVGALVGRRDWLDAAPPYLAGGGAVHDVTVEATTWATAPHRHEGGSPNVLGAVALAAACAALSGLPEGALEAHEAQLRARLEEGLDALPGVRRLRIWPDSTAPTGVVGFTVEGADPGLVAACLSAEHGIGVRDGRFCAHPLLARLGVPQGALRASVGVATTSADVDRLLDGLAAFLCSGPAVPYAVRDGRWQPVDDPRPLAGLGGADLDSVARGAGCGAPGR</sequence>
<name>A0A1I4L626_9ACTN</name>
<organism evidence="4 5">
    <name type="scientific">Geodermatophilus ruber</name>
    <dbReference type="NCBI Taxonomy" id="504800"/>
    <lineage>
        <taxon>Bacteria</taxon>
        <taxon>Bacillati</taxon>
        <taxon>Actinomycetota</taxon>
        <taxon>Actinomycetes</taxon>
        <taxon>Geodermatophilales</taxon>
        <taxon>Geodermatophilaceae</taxon>
        <taxon>Geodermatophilus</taxon>
    </lineage>
</organism>
<dbReference type="Gene3D" id="3.90.1150.10">
    <property type="entry name" value="Aspartate Aminotransferase, domain 1"/>
    <property type="match status" value="1"/>
</dbReference>
<keyword evidence="2" id="KW-0663">Pyridoxal phosphate</keyword>
<dbReference type="EMBL" id="FOSW01000020">
    <property type="protein sequence ID" value="SFL86498.1"/>
    <property type="molecule type" value="Genomic_DNA"/>
</dbReference>
<dbReference type="Gene3D" id="3.40.640.10">
    <property type="entry name" value="Type I PLP-dependent aspartate aminotransferase-like (Major domain)"/>
    <property type="match status" value="1"/>
</dbReference>
<dbReference type="SUPFAM" id="SSF53383">
    <property type="entry name" value="PLP-dependent transferases"/>
    <property type="match status" value="1"/>
</dbReference>
<reference evidence="4 5" key="1">
    <citation type="submission" date="2016-10" db="EMBL/GenBank/DDBJ databases">
        <authorList>
            <person name="de Groot N.N."/>
        </authorList>
    </citation>
    <scope>NUCLEOTIDE SEQUENCE [LARGE SCALE GENOMIC DNA]</scope>
    <source>
        <strain evidence="4 5">DSM 45317</strain>
    </source>
</reference>
<dbReference type="AlphaFoldDB" id="A0A1I4L626"/>
<dbReference type="OrthoDB" id="9804366at2"/>
<keyword evidence="4" id="KW-0456">Lyase</keyword>
<evidence type="ECO:0000256" key="1">
    <source>
        <dbReference type="ARBA" id="ARBA00001933"/>
    </source>
</evidence>
<dbReference type="GO" id="GO:0016829">
    <property type="term" value="F:lyase activity"/>
    <property type="evidence" value="ECO:0007669"/>
    <property type="project" value="UniProtKB-KW"/>
</dbReference>
<keyword evidence="5" id="KW-1185">Reference proteome</keyword>
<feature type="domain" description="Aminotransferase class V" evidence="3">
    <location>
        <begin position="42"/>
        <end position="405"/>
    </location>
</feature>
<dbReference type="STRING" id="504800.SAMN04488085_12042"/>
<dbReference type="Pfam" id="PF00266">
    <property type="entry name" value="Aminotran_5"/>
    <property type="match status" value="1"/>
</dbReference>
<evidence type="ECO:0000259" key="3">
    <source>
        <dbReference type="Pfam" id="PF00266"/>
    </source>
</evidence>
<accession>A0A1I4L626</accession>
<dbReference type="InterPro" id="IPR015424">
    <property type="entry name" value="PyrdxlP-dep_Trfase"/>
</dbReference>
<dbReference type="Proteomes" id="UP000199152">
    <property type="component" value="Unassembled WGS sequence"/>
</dbReference>
<evidence type="ECO:0000256" key="2">
    <source>
        <dbReference type="ARBA" id="ARBA00022898"/>
    </source>
</evidence>
<dbReference type="InParanoid" id="A0A1I4L626"/>
<evidence type="ECO:0000313" key="4">
    <source>
        <dbReference type="EMBL" id="SFL86498.1"/>
    </source>
</evidence>
<dbReference type="InterPro" id="IPR015422">
    <property type="entry name" value="PyrdxlP-dep_Trfase_small"/>
</dbReference>
<dbReference type="PANTHER" id="PTHR43586:SF8">
    <property type="entry name" value="CYSTEINE DESULFURASE 1, CHLOROPLASTIC"/>
    <property type="match status" value="1"/>
</dbReference>